<dbReference type="InterPro" id="IPR012341">
    <property type="entry name" value="6hp_glycosidase-like_sf"/>
</dbReference>
<dbReference type="EMBL" id="KQ947404">
    <property type="protein sequence ID" value="KUJ23717.1"/>
    <property type="molecule type" value="Genomic_DNA"/>
</dbReference>
<dbReference type="InterPro" id="IPR008928">
    <property type="entry name" value="6-hairpin_glycosidase_sf"/>
</dbReference>
<dbReference type="GO" id="GO:0003824">
    <property type="term" value="F:catalytic activity"/>
    <property type="evidence" value="ECO:0007669"/>
    <property type="project" value="UniProtKB-ARBA"/>
</dbReference>
<reference evidence="4 5" key="1">
    <citation type="submission" date="2015-10" db="EMBL/GenBank/DDBJ databases">
        <title>Full genome of DAOMC 229536 Phialocephala scopiformis, a fungal endophyte of spruce producing the potent anti-insectan compound rugulosin.</title>
        <authorList>
            <consortium name="DOE Joint Genome Institute"/>
            <person name="Walker A.K."/>
            <person name="Frasz S.L."/>
            <person name="Seifert K.A."/>
            <person name="Miller J.D."/>
            <person name="Mondo S.J."/>
            <person name="Labutti K."/>
            <person name="Lipzen A."/>
            <person name="Dockter R."/>
            <person name="Kennedy M."/>
            <person name="Grigoriev I.V."/>
            <person name="Spatafora J.W."/>
        </authorList>
    </citation>
    <scope>NUCLEOTIDE SEQUENCE [LARGE SCALE GENOMIC DNA]</scope>
    <source>
        <strain evidence="4 5">CBS 120377</strain>
    </source>
</reference>
<organism evidence="4 5">
    <name type="scientific">Mollisia scopiformis</name>
    <name type="common">Conifer needle endophyte fungus</name>
    <name type="synonym">Phialocephala scopiformis</name>
    <dbReference type="NCBI Taxonomy" id="149040"/>
    <lineage>
        <taxon>Eukaryota</taxon>
        <taxon>Fungi</taxon>
        <taxon>Dikarya</taxon>
        <taxon>Ascomycota</taxon>
        <taxon>Pezizomycotina</taxon>
        <taxon>Leotiomycetes</taxon>
        <taxon>Helotiales</taxon>
        <taxon>Mollisiaceae</taxon>
        <taxon>Mollisia</taxon>
    </lineage>
</organism>
<dbReference type="InterPro" id="IPR035398">
    <property type="entry name" value="Bac_rhamnosid_C"/>
</dbReference>
<dbReference type="Gene3D" id="2.60.420.10">
    <property type="entry name" value="Maltose phosphorylase, domain 3"/>
    <property type="match status" value="1"/>
</dbReference>
<dbReference type="SUPFAM" id="SSF48208">
    <property type="entry name" value="Six-hairpin glycosidases"/>
    <property type="match status" value="1"/>
</dbReference>
<dbReference type="PANTHER" id="PTHR34987:SF5">
    <property type="entry name" value="ALPHA-RHAMNOSIDASE"/>
    <property type="match status" value="1"/>
</dbReference>
<dbReference type="OrthoDB" id="10036721at2759"/>
<dbReference type="Pfam" id="PF17389">
    <property type="entry name" value="Bac_rhamnosid6H"/>
    <property type="match status" value="1"/>
</dbReference>
<feature type="signal peptide" evidence="1">
    <location>
        <begin position="1"/>
        <end position="22"/>
    </location>
</feature>
<protein>
    <submittedName>
        <fullName evidence="4">Bacterial alpha-L-rhamnosidase domain protein</fullName>
    </submittedName>
</protein>
<evidence type="ECO:0000313" key="4">
    <source>
        <dbReference type="EMBL" id="KUJ23717.1"/>
    </source>
</evidence>
<dbReference type="PANTHER" id="PTHR34987">
    <property type="entry name" value="C, PUTATIVE (AFU_ORTHOLOGUE AFUA_3G02880)-RELATED"/>
    <property type="match status" value="1"/>
</dbReference>
<proteinExistence type="predicted"/>
<dbReference type="Pfam" id="PF17390">
    <property type="entry name" value="Bac_rhamnosid_C"/>
    <property type="match status" value="1"/>
</dbReference>
<dbReference type="InterPro" id="IPR035396">
    <property type="entry name" value="Bac_rhamnosid6H"/>
</dbReference>
<keyword evidence="1" id="KW-0732">Signal</keyword>
<dbReference type="InParanoid" id="A0A194XVH9"/>
<dbReference type="KEGG" id="psco:LY89DRAFT_1389"/>
<evidence type="ECO:0000259" key="3">
    <source>
        <dbReference type="Pfam" id="PF17390"/>
    </source>
</evidence>
<feature type="chain" id="PRO_5008268666" evidence="1">
    <location>
        <begin position="23"/>
        <end position="685"/>
    </location>
</feature>
<evidence type="ECO:0000256" key="1">
    <source>
        <dbReference type="SAM" id="SignalP"/>
    </source>
</evidence>
<sequence length="685" mass="72821">MFTLAGLVTLGALVSQRSVALAAGCWRDTTCDGPTSAAFPGPWDEYNYSPTSRTVSPTSILSANGEVIGNYPGTATLKGNGTQLIFDFGKEVAGIVTVTYGATGTGNLGLAFTEAKNWTGEWSDSSNGSFRPDGYLLANVTATAEGNYTMPLPRLRGGFRYLTLFSETTSGSEANQTFAINIQDITVEIAYQPTWSNLRAYQGYFSCSDTLLNRIWYSGAYTLQTNAIPPATGRAFPILGGGWMNDQDLDLGSTGATIYVDGSKRDRTVWPGDLGIAVPSILVSTGDWEGVSNTLVVLYNDQQSTGELPFAGPGINIYGSDTYHMATMIGTYDYFLWTNDQSWLSTMYPKYKSAMGFITAKIDSTGMLDVTGTNDWGRLTQGGHNTEANMLLYKVLTSGSQLATWAGDSSSSSSWSSLAATLKAAVNANNYQASAGAFKNDDTEIELYPEDGNSMALVFNGALPQYVQSISQSLTKNWIAIGAVAPELPDNLVGFVQSFEIKGHLAARQATRALDLIRRAWGWYINNPYGTESTCIEGYLADGSFGYRATAGYDNDYSYTSHAHGWGTGPTDALTSYIVGLTVTAPGGSEWNLSPQFGDLTHAEAGFTTPMGKFSASWTTTDGGYTVAWGAPGGTQGVLVLPASSAPSVVVDGEALTLSEGAYNETAETVTISGASGSHTVKVTY</sequence>
<dbReference type="GO" id="GO:0005975">
    <property type="term" value="P:carbohydrate metabolic process"/>
    <property type="evidence" value="ECO:0007669"/>
    <property type="project" value="InterPro"/>
</dbReference>
<keyword evidence="5" id="KW-1185">Reference proteome</keyword>
<feature type="domain" description="Alpha-L-rhamnosidase six-hairpin glycosidase" evidence="2">
    <location>
        <begin position="257"/>
        <end position="442"/>
    </location>
</feature>
<dbReference type="RefSeq" id="XP_018078072.1">
    <property type="nucleotide sequence ID" value="XM_018205302.1"/>
</dbReference>
<accession>A0A194XVH9</accession>
<dbReference type="Proteomes" id="UP000070700">
    <property type="component" value="Unassembled WGS sequence"/>
</dbReference>
<evidence type="ECO:0000259" key="2">
    <source>
        <dbReference type="Pfam" id="PF17389"/>
    </source>
</evidence>
<dbReference type="Gene3D" id="1.50.10.10">
    <property type="match status" value="1"/>
</dbReference>
<gene>
    <name evidence="4" type="ORF">LY89DRAFT_1389</name>
</gene>
<dbReference type="GeneID" id="28815028"/>
<feature type="domain" description="Alpha-L-rhamnosidase C-terminal" evidence="3">
    <location>
        <begin position="580"/>
        <end position="651"/>
    </location>
</feature>
<dbReference type="AlphaFoldDB" id="A0A194XVH9"/>
<name>A0A194XVH9_MOLSC</name>
<evidence type="ECO:0000313" key="5">
    <source>
        <dbReference type="Proteomes" id="UP000070700"/>
    </source>
</evidence>